<dbReference type="InterPro" id="IPR013762">
    <property type="entry name" value="Integrase-like_cat_sf"/>
</dbReference>
<sequence>MPAALYARPHVISCQDIPADTADRKPETTTRFTKTLSDGRRVTYFYAWKGSPRLPGRHGSQGFVLAYQTAIASRSAASGGQLELRYFRLRAILELQRPFRLRQRKTGRHITIPLGQPLKEFLSTAPHAADTILATTRASADGAPRPWTSDGLRASWAKVVARAGIKGVTFHDLRGTSVTRLALAGWSVPEIASITGHALKETNNILDSHYLSRDSGLAAQAIRKREAHGAGPSFPTAPRLTIAAPRTRTGPSTISRRCMVAEEGFEPPTQGL</sequence>
<proteinExistence type="predicted"/>
<reference evidence="4" key="1">
    <citation type="submission" date="2023-07" db="EMBL/GenBank/DDBJ databases">
        <title>Defluviimonas sediminis sp. nov., isolated from mangrove sediment.</title>
        <authorList>
            <person name="Liu L."/>
            <person name="Li J."/>
            <person name="Huang Y."/>
            <person name="Pan J."/>
            <person name="Li M."/>
        </authorList>
    </citation>
    <scope>NUCLEOTIDE SEQUENCE [LARGE SCALE GENOMIC DNA]</scope>
    <source>
        <strain evidence="4">FT324</strain>
    </source>
</reference>
<organism evidence="3 4">
    <name type="scientific">Albidovulum sediminis</name>
    <dbReference type="NCBI Taxonomy" id="3066345"/>
    <lineage>
        <taxon>Bacteria</taxon>
        <taxon>Pseudomonadati</taxon>
        <taxon>Pseudomonadota</taxon>
        <taxon>Alphaproteobacteria</taxon>
        <taxon>Rhodobacterales</taxon>
        <taxon>Paracoccaceae</taxon>
        <taxon>Albidovulum</taxon>
    </lineage>
</organism>
<comment type="caution">
    <text evidence="3">The sequence shown here is derived from an EMBL/GenBank/DDBJ whole genome shotgun (WGS) entry which is preliminary data.</text>
</comment>
<dbReference type="Pfam" id="PF00589">
    <property type="entry name" value="Phage_integrase"/>
    <property type="match status" value="1"/>
</dbReference>
<evidence type="ECO:0000259" key="2">
    <source>
        <dbReference type="Pfam" id="PF00589"/>
    </source>
</evidence>
<accession>A0ABT2NV47</accession>
<evidence type="ECO:0000256" key="1">
    <source>
        <dbReference type="ARBA" id="ARBA00023172"/>
    </source>
</evidence>
<dbReference type="InterPro" id="IPR011010">
    <property type="entry name" value="DNA_brk_join_enz"/>
</dbReference>
<dbReference type="Proteomes" id="UP001205601">
    <property type="component" value="Unassembled WGS sequence"/>
</dbReference>
<keyword evidence="1" id="KW-0233">DNA recombination</keyword>
<protein>
    <submittedName>
        <fullName evidence="3">Tyrosine-type recombinase/integrase</fullName>
    </submittedName>
</protein>
<dbReference type="SUPFAM" id="SSF56349">
    <property type="entry name" value="DNA breaking-rejoining enzymes"/>
    <property type="match status" value="1"/>
</dbReference>
<dbReference type="Gene3D" id="1.10.443.10">
    <property type="entry name" value="Intergrase catalytic core"/>
    <property type="match status" value="1"/>
</dbReference>
<name>A0ABT2NV47_9RHOB</name>
<evidence type="ECO:0000313" key="4">
    <source>
        <dbReference type="Proteomes" id="UP001205601"/>
    </source>
</evidence>
<gene>
    <name evidence="3" type="ORF">N5I32_18305</name>
</gene>
<evidence type="ECO:0000313" key="3">
    <source>
        <dbReference type="EMBL" id="MCT8331474.1"/>
    </source>
</evidence>
<keyword evidence="4" id="KW-1185">Reference proteome</keyword>
<dbReference type="EMBL" id="JAOCQF010000004">
    <property type="protein sequence ID" value="MCT8331474.1"/>
    <property type="molecule type" value="Genomic_DNA"/>
</dbReference>
<dbReference type="InterPro" id="IPR002104">
    <property type="entry name" value="Integrase_catalytic"/>
</dbReference>
<feature type="domain" description="Tyr recombinase" evidence="2">
    <location>
        <begin position="96"/>
        <end position="202"/>
    </location>
</feature>